<comment type="similarity">
    <text evidence="2">Belongs to the PGAP2 family.</text>
</comment>
<feature type="transmembrane region" description="Helical" evidence="8">
    <location>
        <begin position="78"/>
        <end position="98"/>
    </location>
</feature>
<dbReference type="AlphaFoldDB" id="A0AAV2T591"/>
<accession>A0AAV2T591</accession>
<dbReference type="InterPro" id="IPR019402">
    <property type="entry name" value="CWH43_N"/>
</dbReference>
<dbReference type="Proteomes" id="UP001497525">
    <property type="component" value="Unassembled WGS sequence"/>
</dbReference>
<dbReference type="InterPro" id="IPR039545">
    <property type="entry name" value="PGAP2"/>
</dbReference>
<dbReference type="Pfam" id="PF10277">
    <property type="entry name" value="Frag1"/>
    <property type="match status" value="1"/>
</dbReference>
<evidence type="ECO:0000256" key="7">
    <source>
        <dbReference type="ARBA" id="ARBA00023136"/>
    </source>
</evidence>
<feature type="transmembrane region" description="Helical" evidence="8">
    <location>
        <begin position="139"/>
        <end position="160"/>
    </location>
</feature>
<sequence length="256" mass="29256">MPKIVSHPWRMAHVLAVMACLLPPAALVYCVLLCIRNGTGIATHCTDANFLPSLSAAVSDEDPQRSIWSISLFLSSAYRLYILPFVAVSYIQTFGKFFNDDYSCMLRLQFGFGFAEIVFLNAMSLFPSTYRYEAHRDCLTVFVFSSIIYMIFDISLLSILKTQSLDEHLESNVRVKKRILAAYVLLMTIVGLCYYVHVTYCPSYVYTLFSFFEYLTIFVNVSYHYMAFRPFRYIPVGAFAKCPVRGHSLVSDKLPI</sequence>
<comment type="caution">
    <text evidence="10">The sequence shown here is derived from an EMBL/GenBank/DDBJ whole genome shotgun (WGS) entry which is preliminary data.</text>
</comment>
<dbReference type="PANTHER" id="PTHR12892:SF11">
    <property type="entry name" value="POST-GPI ATTACHMENT TO PROTEINS FACTOR 2"/>
    <property type="match status" value="1"/>
</dbReference>
<proteinExistence type="inferred from homology"/>
<evidence type="ECO:0000256" key="6">
    <source>
        <dbReference type="ARBA" id="ARBA00023034"/>
    </source>
</evidence>
<organism evidence="10 11">
    <name type="scientific">Calicophoron daubneyi</name>
    <name type="common">Rumen fluke</name>
    <name type="synonym">Paramphistomum daubneyi</name>
    <dbReference type="NCBI Taxonomy" id="300641"/>
    <lineage>
        <taxon>Eukaryota</taxon>
        <taxon>Metazoa</taxon>
        <taxon>Spiralia</taxon>
        <taxon>Lophotrochozoa</taxon>
        <taxon>Platyhelminthes</taxon>
        <taxon>Trematoda</taxon>
        <taxon>Digenea</taxon>
        <taxon>Plagiorchiida</taxon>
        <taxon>Pronocephalata</taxon>
        <taxon>Paramphistomoidea</taxon>
        <taxon>Paramphistomidae</taxon>
        <taxon>Calicophoron</taxon>
    </lineage>
</organism>
<reference evidence="10" key="1">
    <citation type="submission" date="2024-06" db="EMBL/GenBank/DDBJ databases">
        <authorList>
            <person name="Liu X."/>
            <person name="Lenzi L."/>
            <person name="Haldenby T S."/>
            <person name="Uol C."/>
        </authorList>
    </citation>
    <scope>NUCLEOTIDE SEQUENCE</scope>
</reference>
<keyword evidence="4 8" id="KW-0812">Transmembrane</keyword>
<keyword evidence="7 8" id="KW-0472">Membrane</keyword>
<evidence type="ECO:0000259" key="9">
    <source>
        <dbReference type="Pfam" id="PF10277"/>
    </source>
</evidence>
<feature type="transmembrane region" description="Helical" evidence="8">
    <location>
        <begin position="204"/>
        <end position="223"/>
    </location>
</feature>
<evidence type="ECO:0000256" key="3">
    <source>
        <dbReference type="ARBA" id="ARBA00022502"/>
    </source>
</evidence>
<name>A0AAV2T591_CALDB</name>
<keyword evidence="3" id="KW-0337">GPI-anchor biosynthesis</keyword>
<evidence type="ECO:0000256" key="2">
    <source>
        <dbReference type="ARBA" id="ARBA00007414"/>
    </source>
</evidence>
<keyword evidence="6" id="KW-0333">Golgi apparatus</keyword>
<feature type="domain" description="CWH43-like N-terminal" evidence="9">
    <location>
        <begin position="13"/>
        <end position="232"/>
    </location>
</feature>
<dbReference type="PANTHER" id="PTHR12892">
    <property type="entry name" value="FGF RECEPTOR ACTIVATING PROTEIN 1"/>
    <property type="match status" value="1"/>
</dbReference>
<evidence type="ECO:0000256" key="8">
    <source>
        <dbReference type="SAM" id="Phobius"/>
    </source>
</evidence>
<evidence type="ECO:0000313" key="10">
    <source>
        <dbReference type="EMBL" id="CAL5131890.1"/>
    </source>
</evidence>
<feature type="transmembrane region" description="Helical" evidence="8">
    <location>
        <begin position="110"/>
        <end position="127"/>
    </location>
</feature>
<evidence type="ECO:0000256" key="5">
    <source>
        <dbReference type="ARBA" id="ARBA00022989"/>
    </source>
</evidence>
<dbReference type="GO" id="GO:0006506">
    <property type="term" value="P:GPI anchor biosynthetic process"/>
    <property type="evidence" value="ECO:0007669"/>
    <property type="project" value="UniProtKB-KW"/>
</dbReference>
<evidence type="ECO:0000256" key="1">
    <source>
        <dbReference type="ARBA" id="ARBA00004653"/>
    </source>
</evidence>
<evidence type="ECO:0000256" key="4">
    <source>
        <dbReference type="ARBA" id="ARBA00022692"/>
    </source>
</evidence>
<dbReference type="GO" id="GO:0005789">
    <property type="term" value="C:endoplasmic reticulum membrane"/>
    <property type="evidence" value="ECO:0007669"/>
    <property type="project" value="TreeGrafter"/>
</dbReference>
<protein>
    <recommendedName>
        <fullName evidence="9">CWH43-like N-terminal domain-containing protein</fullName>
    </recommendedName>
</protein>
<evidence type="ECO:0000313" key="11">
    <source>
        <dbReference type="Proteomes" id="UP001497525"/>
    </source>
</evidence>
<keyword evidence="5 8" id="KW-1133">Transmembrane helix</keyword>
<comment type="subcellular location">
    <subcellularLocation>
        <location evidence="1">Golgi apparatus membrane</location>
        <topology evidence="1">Multi-pass membrane protein</topology>
    </subcellularLocation>
</comment>
<gene>
    <name evidence="10" type="ORF">CDAUBV1_LOCUS4425</name>
</gene>
<feature type="transmembrane region" description="Helical" evidence="8">
    <location>
        <begin position="180"/>
        <end position="198"/>
    </location>
</feature>
<dbReference type="EMBL" id="CAXLJL010000112">
    <property type="protein sequence ID" value="CAL5131890.1"/>
    <property type="molecule type" value="Genomic_DNA"/>
</dbReference>
<dbReference type="GO" id="GO:0000139">
    <property type="term" value="C:Golgi membrane"/>
    <property type="evidence" value="ECO:0007669"/>
    <property type="project" value="UniProtKB-SubCell"/>
</dbReference>